<comment type="caution">
    <text evidence="6">The sequence shown here is derived from an EMBL/GenBank/DDBJ whole genome shotgun (WGS) entry which is preliminary data.</text>
</comment>
<evidence type="ECO:0000256" key="3">
    <source>
        <dbReference type="ARBA" id="ARBA00022771"/>
    </source>
</evidence>
<gene>
    <name evidence="6" type="ORF">MYCIT1_LOCUS35429</name>
</gene>
<evidence type="ECO:0000256" key="4">
    <source>
        <dbReference type="ARBA" id="ARBA00022833"/>
    </source>
</evidence>
<dbReference type="EMBL" id="CAVNYO010000466">
    <property type="protein sequence ID" value="CAK5283136.1"/>
    <property type="molecule type" value="Genomic_DNA"/>
</dbReference>
<dbReference type="GO" id="GO:0005634">
    <property type="term" value="C:nucleus"/>
    <property type="evidence" value="ECO:0007669"/>
    <property type="project" value="UniProtKB-SubCell"/>
</dbReference>
<keyword evidence="5" id="KW-0539">Nucleus</keyword>
<proteinExistence type="predicted"/>
<keyword evidence="3" id="KW-0863">Zinc-finger</keyword>
<dbReference type="InterPro" id="IPR052035">
    <property type="entry name" value="ZnF_BED_domain_contain"/>
</dbReference>
<dbReference type="InterPro" id="IPR012337">
    <property type="entry name" value="RNaseH-like_sf"/>
</dbReference>
<evidence type="ECO:0000313" key="7">
    <source>
        <dbReference type="Proteomes" id="UP001295794"/>
    </source>
</evidence>
<evidence type="ECO:0000256" key="1">
    <source>
        <dbReference type="ARBA" id="ARBA00004123"/>
    </source>
</evidence>
<dbReference type="GO" id="GO:0008270">
    <property type="term" value="F:zinc ion binding"/>
    <property type="evidence" value="ECO:0007669"/>
    <property type="project" value="UniProtKB-KW"/>
</dbReference>
<dbReference type="PANTHER" id="PTHR46481">
    <property type="entry name" value="ZINC FINGER BED DOMAIN-CONTAINING PROTEIN 4"/>
    <property type="match status" value="1"/>
</dbReference>
<reference evidence="6" key="1">
    <citation type="submission" date="2023-11" db="EMBL/GenBank/DDBJ databases">
        <authorList>
            <person name="De Vega J J."/>
            <person name="De Vega J J."/>
        </authorList>
    </citation>
    <scope>NUCLEOTIDE SEQUENCE</scope>
</reference>
<comment type="subcellular location">
    <subcellularLocation>
        <location evidence="1">Nucleus</location>
    </subcellularLocation>
</comment>
<evidence type="ECO:0000256" key="2">
    <source>
        <dbReference type="ARBA" id="ARBA00022723"/>
    </source>
</evidence>
<evidence type="ECO:0000313" key="6">
    <source>
        <dbReference type="EMBL" id="CAK5283136.1"/>
    </source>
</evidence>
<dbReference type="Proteomes" id="UP001295794">
    <property type="component" value="Unassembled WGS sequence"/>
</dbReference>
<organism evidence="6 7">
    <name type="scientific">Mycena citricolor</name>
    <dbReference type="NCBI Taxonomy" id="2018698"/>
    <lineage>
        <taxon>Eukaryota</taxon>
        <taxon>Fungi</taxon>
        <taxon>Dikarya</taxon>
        <taxon>Basidiomycota</taxon>
        <taxon>Agaricomycotina</taxon>
        <taxon>Agaricomycetes</taxon>
        <taxon>Agaricomycetidae</taxon>
        <taxon>Agaricales</taxon>
        <taxon>Marasmiineae</taxon>
        <taxon>Mycenaceae</taxon>
        <taxon>Mycena</taxon>
    </lineage>
</organism>
<accession>A0AAD2K8I6</accession>
<dbReference type="PANTHER" id="PTHR46481:SF10">
    <property type="entry name" value="ZINC FINGER BED DOMAIN-CONTAINING PROTEIN 39"/>
    <property type="match status" value="1"/>
</dbReference>
<keyword evidence="4" id="KW-0862">Zinc</keyword>
<keyword evidence="7" id="KW-1185">Reference proteome</keyword>
<protein>
    <submittedName>
        <fullName evidence="6">Uncharacterized protein</fullName>
    </submittedName>
</protein>
<evidence type="ECO:0000256" key="5">
    <source>
        <dbReference type="ARBA" id="ARBA00023242"/>
    </source>
</evidence>
<dbReference type="AlphaFoldDB" id="A0AAD2K8I6"/>
<dbReference type="SUPFAM" id="SSF53098">
    <property type="entry name" value="Ribonuclease H-like"/>
    <property type="match status" value="1"/>
</dbReference>
<name>A0AAD2K8I6_9AGAR</name>
<sequence>MCKFNCSLAIVSAADFVQGLKVKGEISLTCDAWQASNINGYFVVTAHWIKELEPGKWKMEDMIIGLTQLNNAHHGRHLGEALFKVVQQLRIEHQVGHVTCDGASNNITMLEKFTELIESVTTREWDPVQRRIRCLAHVINMGTCKLIDTYSTFSHFDPRDPEAHIPDLTDSPNCDEIGIIQTIAVKEHFSLQHKSLWKRVWTKTTRTTAIVKQLVLNMKVRWSSMLDILTTLFKAKKSDNTFVFALAGDKPNPTKQKKLLALQLTDTEWHRVNLFLNLLAEANVTINPKTKSKREVNSKTGEYNQVDTVFIPKSSLSHIYN</sequence>
<keyword evidence="2" id="KW-0479">Metal-binding</keyword>